<dbReference type="EMBL" id="PYZR01000206">
    <property type="protein sequence ID" value="PTF62122.1"/>
    <property type="molecule type" value="Genomic_DNA"/>
</dbReference>
<evidence type="ECO:0000313" key="2">
    <source>
        <dbReference type="EMBL" id="PTF62122.1"/>
    </source>
</evidence>
<proteinExistence type="predicted"/>
<sequence>MRFKKSVKYSTVFFLIITFITILIRPSETGINKIMNASNFETLILIGNEFLKTISISLPPSIIIFLVFYFYILRPQKD</sequence>
<evidence type="ECO:0000313" key="3">
    <source>
        <dbReference type="Proteomes" id="UP000241208"/>
    </source>
</evidence>
<feature type="transmembrane region" description="Helical" evidence="1">
    <location>
        <begin position="53"/>
        <end position="73"/>
    </location>
</feature>
<comment type="caution">
    <text evidence="2">The sequence shown here is derived from an EMBL/GenBank/DDBJ whole genome shotgun (WGS) entry which is preliminary data.</text>
</comment>
<protein>
    <submittedName>
        <fullName evidence="2">Preprotein translocase subunit YajC</fullName>
    </submittedName>
</protein>
<dbReference type="Proteomes" id="UP000241208">
    <property type="component" value="Unassembled WGS sequence"/>
</dbReference>
<reference evidence="2 3" key="1">
    <citation type="journal article" date="2016" name="Front. Microbiol.">
        <title>Comprehensive Phylogenetic Analysis of Bovine Non-aureus Staphylococci Species Based on Whole-Genome Sequencing.</title>
        <authorList>
            <person name="Naushad S."/>
            <person name="Barkema H.W."/>
            <person name="Luby C."/>
            <person name="Condas L.A."/>
            <person name="Nobrega D.B."/>
            <person name="Carson D.A."/>
            <person name="De Buck J."/>
        </authorList>
    </citation>
    <scope>NUCLEOTIDE SEQUENCE [LARGE SCALE GENOMIC DNA]</scope>
    <source>
        <strain evidence="2 3">SNUC 3829</strain>
    </source>
</reference>
<organism evidence="2 3">
    <name type="scientific">Staphylococcus cohnii</name>
    <dbReference type="NCBI Taxonomy" id="29382"/>
    <lineage>
        <taxon>Bacteria</taxon>
        <taxon>Bacillati</taxon>
        <taxon>Bacillota</taxon>
        <taxon>Bacilli</taxon>
        <taxon>Bacillales</taxon>
        <taxon>Staphylococcaceae</taxon>
        <taxon>Staphylococcus</taxon>
        <taxon>Staphylococcus cohnii species complex</taxon>
    </lineage>
</organism>
<gene>
    <name evidence="2" type="ORF">BUY34_12100</name>
</gene>
<name>A0A2T4LPM1_9STAP</name>
<keyword evidence="1" id="KW-0812">Transmembrane</keyword>
<keyword evidence="1" id="KW-1133">Transmembrane helix</keyword>
<accession>A0A2T4LPM1</accession>
<dbReference type="AlphaFoldDB" id="A0A2T4LPM1"/>
<keyword evidence="1" id="KW-0472">Membrane</keyword>
<evidence type="ECO:0000256" key="1">
    <source>
        <dbReference type="SAM" id="Phobius"/>
    </source>
</evidence>